<proteinExistence type="predicted"/>
<dbReference type="InterPro" id="IPR015399">
    <property type="entry name" value="DUF1977_DnaJ-like"/>
</dbReference>
<evidence type="ECO:0000256" key="6">
    <source>
        <dbReference type="PROSITE-ProRule" id="PRU00339"/>
    </source>
</evidence>
<evidence type="ECO:0000256" key="5">
    <source>
        <dbReference type="ARBA" id="ARBA00023136"/>
    </source>
</evidence>
<evidence type="ECO:0000256" key="7">
    <source>
        <dbReference type="SAM" id="MobiDB-lite"/>
    </source>
</evidence>
<dbReference type="Pfam" id="PF09320">
    <property type="entry name" value="DUF1977"/>
    <property type="match status" value="1"/>
</dbReference>
<dbReference type="InterPro" id="IPR019734">
    <property type="entry name" value="TPR_rpt"/>
</dbReference>
<gene>
    <name evidence="9" type="ORF">CTEN210_04401</name>
</gene>
<feature type="region of interest" description="Disordered" evidence="7">
    <location>
        <begin position="184"/>
        <end position="213"/>
    </location>
</feature>
<feature type="region of interest" description="Disordered" evidence="7">
    <location>
        <begin position="49"/>
        <end position="101"/>
    </location>
</feature>
<keyword evidence="2" id="KW-0812">Transmembrane</keyword>
<accession>A0AAD3CNF8</accession>
<dbReference type="PROSITE" id="PS00636">
    <property type="entry name" value="DNAJ_1"/>
    <property type="match status" value="1"/>
</dbReference>
<evidence type="ECO:0000256" key="2">
    <source>
        <dbReference type="ARBA" id="ARBA00022692"/>
    </source>
</evidence>
<keyword evidence="10" id="KW-1185">Reference proteome</keyword>
<keyword evidence="3" id="KW-0256">Endoplasmic reticulum</keyword>
<dbReference type="PROSITE" id="PS50005">
    <property type="entry name" value="TPR"/>
    <property type="match status" value="1"/>
</dbReference>
<evidence type="ECO:0000256" key="1">
    <source>
        <dbReference type="ARBA" id="ARBA00004389"/>
    </source>
</evidence>
<evidence type="ECO:0000313" key="9">
    <source>
        <dbReference type="EMBL" id="GFH47925.1"/>
    </source>
</evidence>
<comment type="caution">
    <text evidence="9">The sequence shown here is derived from an EMBL/GenBank/DDBJ whole genome shotgun (WGS) entry which is preliminary data.</text>
</comment>
<dbReference type="Proteomes" id="UP001054902">
    <property type="component" value="Unassembled WGS sequence"/>
</dbReference>
<dbReference type="PANTHER" id="PTHR43908">
    <property type="entry name" value="AT29763P-RELATED"/>
    <property type="match status" value="1"/>
</dbReference>
<comment type="subcellular location">
    <subcellularLocation>
        <location evidence="1">Endoplasmic reticulum membrane</location>
        <topology evidence="1">Single-pass membrane protein</topology>
    </subcellularLocation>
</comment>
<protein>
    <submittedName>
        <fullName evidence="9">DnaJ homolog subfamily B member 12</fullName>
    </submittedName>
</protein>
<evidence type="ECO:0000256" key="3">
    <source>
        <dbReference type="ARBA" id="ARBA00022824"/>
    </source>
</evidence>
<keyword evidence="5" id="KW-0472">Membrane</keyword>
<dbReference type="SUPFAM" id="SSF46565">
    <property type="entry name" value="Chaperone J-domain"/>
    <property type="match status" value="1"/>
</dbReference>
<dbReference type="InterPro" id="IPR001623">
    <property type="entry name" value="DnaJ_domain"/>
</dbReference>
<evidence type="ECO:0000313" key="10">
    <source>
        <dbReference type="Proteomes" id="UP001054902"/>
    </source>
</evidence>
<dbReference type="SMART" id="SM00271">
    <property type="entry name" value="DnaJ"/>
    <property type="match status" value="1"/>
</dbReference>
<dbReference type="GO" id="GO:0030544">
    <property type="term" value="F:Hsp70 protein binding"/>
    <property type="evidence" value="ECO:0007669"/>
    <property type="project" value="TreeGrafter"/>
</dbReference>
<feature type="repeat" description="TPR" evidence="6">
    <location>
        <begin position="8"/>
        <end position="41"/>
    </location>
</feature>
<sequence length="418" mass="46078">MEVNKEQAERCRDIGAEALRSGNYERAVKFLQKAQSLYPLPGVQALLSQASKRMNGDTASTTSNNNSNHTTASRTPASTAPPSRSQSTASTATNSGTDGRSYTDAQAELVQKILKAKEGGQGAHYRVLGVEKDADENALKKAYRKSALKLHPDKNSAPHADEAFKALGLAYATLSDPQKRTIYDRYGEEDPDNRGGGGGGFRPGRGGGAHFNGQEVNPEDIFNMFFGGGMPGGVHMNMGGMPGGFRVYSTGFGGMPHGARRGQRQQAPQQTGLGALFQLLPVLLLFAMSFFNLPGENVSGHTGGSQYFSLTHAPPYVNPLKTKVTNVRDIPFFVTDKFLRTYARDRYQLSQVERMVEKSYKNYLIHECNNQKIYKANLERSAKDRHGMTQVDRDRQLKKAQEFELSRCIELEELFHVR</sequence>
<dbReference type="PRINTS" id="PR00625">
    <property type="entry name" value="JDOMAIN"/>
</dbReference>
<feature type="compositionally biased region" description="Low complexity" evidence="7">
    <location>
        <begin position="58"/>
        <end position="95"/>
    </location>
</feature>
<feature type="domain" description="J" evidence="8">
    <location>
        <begin position="123"/>
        <end position="187"/>
    </location>
</feature>
<dbReference type="InterPro" id="IPR051100">
    <property type="entry name" value="DnaJ_subfamily_B/C"/>
</dbReference>
<keyword evidence="4" id="KW-1133">Transmembrane helix</keyword>
<dbReference type="GO" id="GO:0005789">
    <property type="term" value="C:endoplasmic reticulum membrane"/>
    <property type="evidence" value="ECO:0007669"/>
    <property type="project" value="UniProtKB-SubCell"/>
</dbReference>
<dbReference type="InterPro" id="IPR018253">
    <property type="entry name" value="DnaJ_domain_CS"/>
</dbReference>
<organism evidence="9 10">
    <name type="scientific">Chaetoceros tenuissimus</name>
    <dbReference type="NCBI Taxonomy" id="426638"/>
    <lineage>
        <taxon>Eukaryota</taxon>
        <taxon>Sar</taxon>
        <taxon>Stramenopiles</taxon>
        <taxon>Ochrophyta</taxon>
        <taxon>Bacillariophyta</taxon>
        <taxon>Coscinodiscophyceae</taxon>
        <taxon>Chaetocerotophycidae</taxon>
        <taxon>Chaetocerotales</taxon>
        <taxon>Chaetocerotaceae</taxon>
        <taxon>Chaetoceros</taxon>
    </lineage>
</organism>
<dbReference type="AlphaFoldDB" id="A0AAD3CNF8"/>
<dbReference type="Gene3D" id="1.10.287.110">
    <property type="entry name" value="DnaJ domain"/>
    <property type="match status" value="1"/>
</dbReference>
<dbReference type="PANTHER" id="PTHR43908:SF3">
    <property type="entry name" value="AT29763P-RELATED"/>
    <property type="match status" value="1"/>
</dbReference>
<dbReference type="CDD" id="cd06257">
    <property type="entry name" value="DnaJ"/>
    <property type="match status" value="1"/>
</dbReference>
<dbReference type="EMBL" id="BLLK01000025">
    <property type="protein sequence ID" value="GFH47925.1"/>
    <property type="molecule type" value="Genomic_DNA"/>
</dbReference>
<keyword evidence="6" id="KW-0802">TPR repeat</keyword>
<evidence type="ECO:0000256" key="4">
    <source>
        <dbReference type="ARBA" id="ARBA00022989"/>
    </source>
</evidence>
<evidence type="ECO:0000259" key="8">
    <source>
        <dbReference type="PROSITE" id="PS50076"/>
    </source>
</evidence>
<feature type="compositionally biased region" description="Gly residues" evidence="7">
    <location>
        <begin position="194"/>
        <end position="210"/>
    </location>
</feature>
<dbReference type="GO" id="GO:0071218">
    <property type="term" value="P:cellular response to misfolded protein"/>
    <property type="evidence" value="ECO:0007669"/>
    <property type="project" value="TreeGrafter"/>
</dbReference>
<dbReference type="Pfam" id="PF00226">
    <property type="entry name" value="DnaJ"/>
    <property type="match status" value="1"/>
</dbReference>
<dbReference type="InterPro" id="IPR036869">
    <property type="entry name" value="J_dom_sf"/>
</dbReference>
<dbReference type="PROSITE" id="PS50076">
    <property type="entry name" value="DNAJ_2"/>
    <property type="match status" value="1"/>
</dbReference>
<name>A0AAD3CNF8_9STRA</name>
<reference evidence="9 10" key="1">
    <citation type="journal article" date="2021" name="Sci. Rep.">
        <title>The genome of the diatom Chaetoceros tenuissimus carries an ancient integrated fragment of an extant virus.</title>
        <authorList>
            <person name="Hongo Y."/>
            <person name="Kimura K."/>
            <person name="Takaki Y."/>
            <person name="Yoshida Y."/>
            <person name="Baba S."/>
            <person name="Kobayashi G."/>
            <person name="Nagasaki K."/>
            <person name="Hano T."/>
            <person name="Tomaru Y."/>
        </authorList>
    </citation>
    <scope>NUCLEOTIDE SEQUENCE [LARGE SCALE GENOMIC DNA]</scope>
    <source>
        <strain evidence="9 10">NIES-3715</strain>
    </source>
</reference>